<dbReference type="Gene3D" id="1.20.120.330">
    <property type="entry name" value="Nucleotidyltransferases domain 2"/>
    <property type="match status" value="1"/>
</dbReference>
<dbReference type="InterPro" id="IPR007530">
    <property type="entry name" value="Aminoglycoside_adenylylTfrase"/>
</dbReference>
<dbReference type="AlphaFoldDB" id="A0A521FK14"/>
<organism evidence="1 2">
    <name type="scientific">Melghirimyces algeriensis</name>
    <dbReference type="NCBI Taxonomy" id="910412"/>
    <lineage>
        <taxon>Bacteria</taxon>
        <taxon>Bacillati</taxon>
        <taxon>Bacillota</taxon>
        <taxon>Bacilli</taxon>
        <taxon>Bacillales</taxon>
        <taxon>Thermoactinomycetaceae</taxon>
        <taxon>Melghirimyces</taxon>
    </lineage>
</organism>
<sequence length="288" mass="34358">MRNEKEMMDLILTTAKNDERVRAVIMNGSRTNPHAKKDIFQDYDIEYIVSDINSFTSDHRWVDIFGERMMMQMPEENVLPPAENDGRFPYLMQFKDGNRLDLTLIPIEKMDQLMNFDSLSLVLLDKDEMIDPLPLPNDRDYHIKPPSEKEFMDSCNEFWWICLNISKGLWREELTYAMFMYEQVNRNVLIRMIEWYIGMKTNFTKSAGKHGKYIQDYLETELWNEFVRTYPDADYENIWQSLFHMCDLFRKIAVKVANHFAFRYPYDEDKNVSAYLQHVKNLPGNSDG</sequence>
<keyword evidence="2" id="KW-1185">Reference proteome</keyword>
<dbReference type="EMBL" id="FXTI01000021">
    <property type="protein sequence ID" value="SMO95940.1"/>
    <property type="molecule type" value="Genomic_DNA"/>
</dbReference>
<dbReference type="SUPFAM" id="SSF81301">
    <property type="entry name" value="Nucleotidyltransferase"/>
    <property type="match status" value="1"/>
</dbReference>
<dbReference type="PIRSF" id="PIRSF000812">
    <property type="entry name" value="AAD"/>
    <property type="match status" value="1"/>
</dbReference>
<keyword evidence="1" id="KW-0808">Transferase</keyword>
<dbReference type="InterPro" id="IPR043519">
    <property type="entry name" value="NT_sf"/>
</dbReference>
<name>A0A521FK14_9BACL</name>
<dbReference type="Proteomes" id="UP000315636">
    <property type="component" value="Unassembled WGS sequence"/>
</dbReference>
<gene>
    <name evidence="1" type="ORF">SAMN06264849_1213</name>
</gene>
<reference evidence="1 2" key="1">
    <citation type="submission" date="2017-05" db="EMBL/GenBank/DDBJ databases">
        <authorList>
            <person name="Varghese N."/>
            <person name="Submissions S."/>
        </authorList>
    </citation>
    <scope>NUCLEOTIDE SEQUENCE [LARGE SCALE GENOMIC DNA]</scope>
    <source>
        <strain evidence="1 2">DSM 45474</strain>
    </source>
</reference>
<dbReference type="SUPFAM" id="SSF81631">
    <property type="entry name" value="PAP/OAS1 substrate-binding domain"/>
    <property type="match status" value="1"/>
</dbReference>
<accession>A0A521FK14</accession>
<keyword evidence="1" id="KW-0548">Nucleotidyltransferase</keyword>
<evidence type="ECO:0000313" key="1">
    <source>
        <dbReference type="EMBL" id="SMO95940.1"/>
    </source>
</evidence>
<dbReference type="Pfam" id="PF04439">
    <property type="entry name" value="Adenyl_transf"/>
    <property type="match status" value="1"/>
</dbReference>
<dbReference type="Gene3D" id="3.30.460.10">
    <property type="entry name" value="Beta Polymerase, domain 2"/>
    <property type="match status" value="1"/>
</dbReference>
<proteinExistence type="predicted"/>
<dbReference type="OrthoDB" id="9776406at2"/>
<dbReference type="GO" id="GO:0016779">
    <property type="term" value="F:nucleotidyltransferase activity"/>
    <property type="evidence" value="ECO:0007669"/>
    <property type="project" value="UniProtKB-KW"/>
</dbReference>
<protein>
    <submittedName>
        <fullName evidence="1">Aminoglycoside 6-adenylyltransferase</fullName>
    </submittedName>
</protein>
<evidence type="ECO:0000313" key="2">
    <source>
        <dbReference type="Proteomes" id="UP000315636"/>
    </source>
</evidence>
<dbReference type="RefSeq" id="WP_142506887.1">
    <property type="nucleotide sequence ID" value="NZ_FXTI01000021.1"/>
</dbReference>